<dbReference type="PROSITE" id="PS51257">
    <property type="entry name" value="PROKAR_LIPOPROTEIN"/>
    <property type="match status" value="1"/>
</dbReference>
<dbReference type="PANTHER" id="PTHR24401:SF29">
    <property type="entry name" value="SI:CH211-243P7.3-RELATED"/>
    <property type="match status" value="1"/>
</dbReference>
<proteinExistence type="predicted"/>
<protein>
    <recommendedName>
        <fullName evidence="1">DUF6729 domain-containing protein</fullName>
    </recommendedName>
</protein>
<dbReference type="EMBL" id="JAHUTI010053205">
    <property type="protein sequence ID" value="MED6249769.1"/>
    <property type="molecule type" value="Genomic_DNA"/>
</dbReference>
<reference evidence="2 3" key="1">
    <citation type="submission" date="2021-07" db="EMBL/GenBank/DDBJ databases">
        <authorList>
            <person name="Palmer J.M."/>
        </authorList>
    </citation>
    <scope>NUCLEOTIDE SEQUENCE [LARGE SCALE GENOMIC DNA]</scope>
    <source>
        <strain evidence="2 3">AT_MEX2019</strain>
        <tissue evidence="2">Muscle</tissue>
    </source>
</reference>
<accession>A0ABU7BHI9</accession>
<gene>
    <name evidence="2" type="ORF">ATANTOWER_019276</name>
</gene>
<dbReference type="Pfam" id="PF20499">
    <property type="entry name" value="DUF6729"/>
    <property type="match status" value="1"/>
</dbReference>
<name>A0ABU7BHI9_9TELE</name>
<evidence type="ECO:0000313" key="3">
    <source>
        <dbReference type="Proteomes" id="UP001345963"/>
    </source>
</evidence>
<feature type="domain" description="DUF6729" evidence="1">
    <location>
        <begin position="1"/>
        <end position="103"/>
    </location>
</feature>
<dbReference type="InterPro" id="IPR046616">
    <property type="entry name" value="DUF6729"/>
</dbReference>
<evidence type="ECO:0000313" key="2">
    <source>
        <dbReference type="EMBL" id="MED6249769.1"/>
    </source>
</evidence>
<keyword evidence="3" id="KW-1185">Reference proteome</keyword>
<dbReference type="PANTHER" id="PTHR24401">
    <property type="entry name" value="SI:CH211-243P7.3-RELATED"/>
    <property type="match status" value="1"/>
</dbReference>
<evidence type="ECO:0000259" key="1">
    <source>
        <dbReference type="Pfam" id="PF20499"/>
    </source>
</evidence>
<comment type="caution">
    <text evidence="2">The sequence shown here is derived from an EMBL/GenBank/DDBJ whole genome shotgun (WGS) entry which is preliminary data.</text>
</comment>
<dbReference type="Proteomes" id="UP001345963">
    <property type="component" value="Unassembled WGS sequence"/>
</dbReference>
<sequence length="174" mass="20235">MWQYSLKCPSCSNSLMSCGPYKAVYRVLDLHDWYYMGTECLECMFYRVAAWCRSVREQLELGHQLLFPALLRLSCNKKVLSQMNGPTLWSSALQLHSFLVEKRIGWLGACFTFRPAFSLIYQRLICLLLRSPLKCHFSQCLFQSQVGQCEHELPFDEQNVPVFFVAHPPHLTLC</sequence>
<organism evidence="2 3">
    <name type="scientific">Ataeniobius toweri</name>
    <dbReference type="NCBI Taxonomy" id="208326"/>
    <lineage>
        <taxon>Eukaryota</taxon>
        <taxon>Metazoa</taxon>
        <taxon>Chordata</taxon>
        <taxon>Craniata</taxon>
        <taxon>Vertebrata</taxon>
        <taxon>Euteleostomi</taxon>
        <taxon>Actinopterygii</taxon>
        <taxon>Neopterygii</taxon>
        <taxon>Teleostei</taxon>
        <taxon>Neoteleostei</taxon>
        <taxon>Acanthomorphata</taxon>
        <taxon>Ovalentaria</taxon>
        <taxon>Atherinomorphae</taxon>
        <taxon>Cyprinodontiformes</taxon>
        <taxon>Goodeidae</taxon>
        <taxon>Ataeniobius</taxon>
    </lineage>
</organism>